<evidence type="ECO:0000259" key="1">
    <source>
        <dbReference type="Pfam" id="PF08240"/>
    </source>
</evidence>
<dbReference type="PANTHER" id="PTHR45033">
    <property type="match status" value="1"/>
</dbReference>
<reference evidence="2" key="1">
    <citation type="submission" date="2020-02" db="EMBL/GenBank/DDBJ databases">
        <authorList>
            <person name="Meier V. D."/>
        </authorList>
    </citation>
    <scope>NUCLEOTIDE SEQUENCE</scope>
    <source>
        <strain evidence="2">AVDCRST_MAG92</strain>
    </source>
</reference>
<dbReference type="EMBL" id="CADCTM010000274">
    <property type="protein sequence ID" value="CAA9247500.1"/>
    <property type="molecule type" value="Genomic_DNA"/>
</dbReference>
<feature type="domain" description="Alcohol dehydrogenase-like N-terminal" evidence="1">
    <location>
        <begin position="28"/>
        <end position="76"/>
    </location>
</feature>
<sequence length="96" mass="10288">MKAWEIQALEGLDALTLTQRNEPQPKFGQVLIKMQAASLNYRDLLTVKGAYNSKQQLPLVSLSDGVGEVVGVGEGACAGKNRRSRCGYIHANLGSG</sequence>
<protein>
    <submittedName>
        <fullName evidence="2">Alcohol dehydrogenase</fullName>
        <ecNumber evidence="2">1.1.1.1</ecNumber>
    </submittedName>
</protein>
<proteinExistence type="predicted"/>
<dbReference type="InterPro" id="IPR013154">
    <property type="entry name" value="ADH-like_N"/>
</dbReference>
<dbReference type="InterPro" id="IPR052711">
    <property type="entry name" value="Zinc_ADH-like"/>
</dbReference>
<accession>A0A6J4IDS8</accession>
<dbReference type="EC" id="1.1.1.1" evidence="2"/>
<dbReference type="SUPFAM" id="SSF50129">
    <property type="entry name" value="GroES-like"/>
    <property type="match status" value="1"/>
</dbReference>
<dbReference type="PANTHER" id="PTHR45033:SF2">
    <property type="entry name" value="ZINC-TYPE ALCOHOL DEHYDROGENASE-LIKE PROTEIN C1773.06C"/>
    <property type="match status" value="1"/>
</dbReference>
<gene>
    <name evidence="2" type="ORF">AVDCRST_MAG92-1859</name>
</gene>
<dbReference type="InterPro" id="IPR011032">
    <property type="entry name" value="GroES-like_sf"/>
</dbReference>
<dbReference type="AlphaFoldDB" id="A0A6J4IDS8"/>
<keyword evidence="2" id="KW-0560">Oxidoreductase</keyword>
<dbReference type="Gene3D" id="3.90.180.10">
    <property type="entry name" value="Medium-chain alcohol dehydrogenases, catalytic domain"/>
    <property type="match status" value="1"/>
</dbReference>
<organism evidence="2">
    <name type="scientific">uncultured Coleofasciculus sp</name>
    <dbReference type="NCBI Taxonomy" id="1267456"/>
    <lineage>
        <taxon>Bacteria</taxon>
        <taxon>Bacillati</taxon>
        <taxon>Cyanobacteriota</taxon>
        <taxon>Cyanophyceae</taxon>
        <taxon>Coleofasciculales</taxon>
        <taxon>Coleofasciculaceae</taxon>
        <taxon>Coleofasciculus</taxon>
        <taxon>environmental samples</taxon>
    </lineage>
</organism>
<dbReference type="Pfam" id="PF08240">
    <property type="entry name" value="ADH_N"/>
    <property type="match status" value="1"/>
</dbReference>
<name>A0A6J4IDS8_9CYAN</name>
<dbReference type="GO" id="GO:0004022">
    <property type="term" value="F:alcohol dehydrogenase (NAD+) activity"/>
    <property type="evidence" value="ECO:0007669"/>
    <property type="project" value="UniProtKB-EC"/>
</dbReference>
<evidence type="ECO:0000313" key="2">
    <source>
        <dbReference type="EMBL" id="CAA9247500.1"/>
    </source>
</evidence>